<dbReference type="OrthoDB" id="2339326at2"/>
<dbReference type="AlphaFoldDB" id="A0A429ZS69"/>
<protein>
    <recommendedName>
        <fullName evidence="3">WxL domain-containing protein</fullName>
    </recommendedName>
</protein>
<reference evidence="4 5" key="1">
    <citation type="submission" date="2017-05" db="EMBL/GenBank/DDBJ databases">
        <title>Vagococcus spp. assemblies.</title>
        <authorList>
            <person name="Gulvik C.A."/>
        </authorList>
    </citation>
    <scope>NUCLEOTIDE SEQUENCE [LARGE SCALE GENOMIC DNA]</scope>
    <source>
        <strain evidence="4 5">NCFB 2777</strain>
    </source>
</reference>
<proteinExistence type="predicted"/>
<sequence length="247" mass="27050">MRRKTTIFLRLICISSLSLLAVTALAESKSNQGQSQGEIEYIVNTDPTLPVDPMDPGNEIKPNPSNPGTQNPGPLSIDYMSSIYFGKQKAYGNDQAYFAELDTVFMADNRQKPVPNYVQITDNRGTNQGWSLAVKQESQFKNEGNKTLGKAELRLFNGTPNSQNSLDKGPVANQKIILRLDNSGQGINSNVMQAKANSGHGTWTNMFGSDLETAKKSVELFVPGGTLIEKGSYRTTLIWTLSDEPGQ</sequence>
<feature type="region of interest" description="Disordered" evidence="1">
    <location>
        <begin position="46"/>
        <end position="73"/>
    </location>
</feature>
<gene>
    <name evidence="4" type="ORF">CBF35_06095</name>
</gene>
<accession>A0A429ZS69</accession>
<dbReference type="EMBL" id="NGJU01000007">
    <property type="protein sequence ID" value="RST96479.1"/>
    <property type="molecule type" value="Genomic_DNA"/>
</dbReference>
<organism evidence="4 5">
    <name type="scientific">Vagococcus salmoninarum</name>
    <dbReference type="NCBI Taxonomy" id="2739"/>
    <lineage>
        <taxon>Bacteria</taxon>
        <taxon>Bacillati</taxon>
        <taxon>Bacillota</taxon>
        <taxon>Bacilli</taxon>
        <taxon>Lactobacillales</taxon>
        <taxon>Enterococcaceae</taxon>
        <taxon>Vagococcus</taxon>
    </lineage>
</organism>
<dbReference type="Proteomes" id="UP000287239">
    <property type="component" value="Unassembled WGS sequence"/>
</dbReference>
<evidence type="ECO:0000313" key="5">
    <source>
        <dbReference type="Proteomes" id="UP000287239"/>
    </source>
</evidence>
<keyword evidence="2" id="KW-0732">Signal</keyword>
<evidence type="ECO:0000259" key="3">
    <source>
        <dbReference type="Pfam" id="PF13731"/>
    </source>
</evidence>
<dbReference type="Pfam" id="PF13731">
    <property type="entry name" value="WxL"/>
    <property type="match status" value="1"/>
</dbReference>
<name>A0A429ZS69_9ENTE</name>
<feature type="domain" description="WxL" evidence="3">
    <location>
        <begin position="30"/>
        <end position="245"/>
    </location>
</feature>
<dbReference type="GeneID" id="98567936"/>
<comment type="caution">
    <text evidence="4">The sequence shown here is derived from an EMBL/GenBank/DDBJ whole genome shotgun (WGS) entry which is preliminary data.</text>
</comment>
<dbReference type="InterPro" id="IPR027994">
    <property type="entry name" value="WxL_dom"/>
</dbReference>
<evidence type="ECO:0000256" key="1">
    <source>
        <dbReference type="SAM" id="MobiDB-lite"/>
    </source>
</evidence>
<dbReference type="RefSeq" id="WP_126779136.1">
    <property type="nucleotide sequence ID" value="NZ_NGJU01000007.1"/>
</dbReference>
<feature type="signal peptide" evidence="2">
    <location>
        <begin position="1"/>
        <end position="26"/>
    </location>
</feature>
<evidence type="ECO:0000313" key="4">
    <source>
        <dbReference type="EMBL" id="RST96479.1"/>
    </source>
</evidence>
<evidence type="ECO:0000256" key="2">
    <source>
        <dbReference type="SAM" id="SignalP"/>
    </source>
</evidence>
<feature type="chain" id="PRO_5019151941" description="WxL domain-containing protein" evidence="2">
    <location>
        <begin position="27"/>
        <end position="247"/>
    </location>
</feature>
<keyword evidence="5" id="KW-1185">Reference proteome</keyword>